<comment type="caution">
    <text evidence="4">The sequence shown here is derived from an EMBL/GenBank/DDBJ whole genome shotgun (WGS) entry which is preliminary data.</text>
</comment>
<sequence length="276" mass="31161">MKKELSSDINILKESNAEKGTFCNSHVNNDVSIVHGYENECYSKSLKIRILLTVGFLALLFIVIFVAFFLKENRILKNDEQYCICDNVTNNFTLVPSLVSISTVDISNATGIPSWSSVTKETSTNSSYLQPWEKIRLDMSVIPHHYDLELITDLLKAACQGNRSFTGSVAITIEVQSRTNLISIHVKELALPGETVSVKEKDTNTSLQIRRQFYYNDTEKYVIEMEQSLEKGFYTVVIGHFSGCIIPDLVGLYLCSYKTSSGETRLRLHKSSDNKM</sequence>
<dbReference type="InterPro" id="IPR042097">
    <property type="entry name" value="Aminopeptidase_N-like_N_sf"/>
</dbReference>
<keyword evidence="5" id="KW-1185">Reference proteome</keyword>
<accession>A0AAE0SMX1</accession>
<keyword evidence="1" id="KW-0031">Aminopeptidase</keyword>
<dbReference type="InterPro" id="IPR045357">
    <property type="entry name" value="Aminopeptidase_N-like_N"/>
</dbReference>
<keyword evidence="2" id="KW-0812">Transmembrane</keyword>
<dbReference type="PANTHER" id="PTHR11533">
    <property type="entry name" value="PROTEASE M1 ZINC METALLOPROTEASE"/>
    <property type="match status" value="1"/>
</dbReference>
<dbReference type="Proteomes" id="UP001195483">
    <property type="component" value="Unassembled WGS sequence"/>
</dbReference>
<keyword evidence="1" id="KW-0645">Protease</keyword>
<dbReference type="Pfam" id="PF17900">
    <property type="entry name" value="Peptidase_M1_N"/>
    <property type="match status" value="1"/>
</dbReference>
<evidence type="ECO:0000313" key="4">
    <source>
        <dbReference type="EMBL" id="KAK3594678.1"/>
    </source>
</evidence>
<dbReference type="GO" id="GO:0016020">
    <property type="term" value="C:membrane"/>
    <property type="evidence" value="ECO:0007669"/>
    <property type="project" value="TreeGrafter"/>
</dbReference>
<keyword evidence="2" id="KW-1133">Transmembrane helix</keyword>
<proteinExistence type="predicted"/>
<feature type="domain" description="Aminopeptidase N-like N-terminal" evidence="3">
    <location>
        <begin position="143"/>
        <end position="265"/>
    </location>
</feature>
<reference evidence="4" key="3">
    <citation type="submission" date="2023-05" db="EMBL/GenBank/DDBJ databases">
        <authorList>
            <person name="Smith C.H."/>
        </authorList>
    </citation>
    <scope>NUCLEOTIDE SEQUENCE</scope>
    <source>
        <strain evidence="4">CHS0354</strain>
        <tissue evidence="4">Mantle</tissue>
    </source>
</reference>
<gene>
    <name evidence="4" type="ORF">CHS0354_016343</name>
</gene>
<protein>
    <recommendedName>
        <fullName evidence="3">Aminopeptidase N-like N-terminal domain-containing protein</fullName>
    </recommendedName>
</protein>
<dbReference type="GO" id="GO:0005615">
    <property type="term" value="C:extracellular space"/>
    <property type="evidence" value="ECO:0007669"/>
    <property type="project" value="TreeGrafter"/>
</dbReference>
<organism evidence="4 5">
    <name type="scientific">Potamilus streckersoni</name>
    <dbReference type="NCBI Taxonomy" id="2493646"/>
    <lineage>
        <taxon>Eukaryota</taxon>
        <taxon>Metazoa</taxon>
        <taxon>Spiralia</taxon>
        <taxon>Lophotrochozoa</taxon>
        <taxon>Mollusca</taxon>
        <taxon>Bivalvia</taxon>
        <taxon>Autobranchia</taxon>
        <taxon>Heteroconchia</taxon>
        <taxon>Palaeoheterodonta</taxon>
        <taxon>Unionida</taxon>
        <taxon>Unionoidea</taxon>
        <taxon>Unionidae</taxon>
        <taxon>Ambleminae</taxon>
        <taxon>Lampsilini</taxon>
        <taxon>Potamilus</taxon>
    </lineage>
</organism>
<dbReference type="InterPro" id="IPR050344">
    <property type="entry name" value="Peptidase_M1_aminopeptidases"/>
</dbReference>
<name>A0AAE0SMX1_9BIVA</name>
<reference evidence="4" key="2">
    <citation type="journal article" date="2021" name="Genome Biol. Evol.">
        <title>Developing a high-quality reference genome for a parasitic bivalve with doubly uniparental inheritance (Bivalvia: Unionida).</title>
        <authorList>
            <person name="Smith C.H."/>
        </authorList>
    </citation>
    <scope>NUCLEOTIDE SEQUENCE</scope>
    <source>
        <strain evidence="4">CHS0354</strain>
        <tissue evidence="4">Mantle</tissue>
    </source>
</reference>
<dbReference type="SUPFAM" id="SSF63737">
    <property type="entry name" value="Leukotriene A4 hydrolase N-terminal domain"/>
    <property type="match status" value="1"/>
</dbReference>
<evidence type="ECO:0000256" key="2">
    <source>
        <dbReference type="SAM" id="Phobius"/>
    </source>
</evidence>
<reference evidence="4" key="1">
    <citation type="journal article" date="2021" name="Genome Biol. Evol.">
        <title>A High-Quality Reference Genome for a Parasitic Bivalve with Doubly Uniparental Inheritance (Bivalvia: Unionida).</title>
        <authorList>
            <person name="Smith C.H."/>
        </authorList>
    </citation>
    <scope>NUCLEOTIDE SEQUENCE</scope>
    <source>
        <strain evidence="4">CHS0354</strain>
    </source>
</reference>
<dbReference type="AlphaFoldDB" id="A0AAE0SMX1"/>
<dbReference type="GO" id="GO:0043171">
    <property type="term" value="P:peptide catabolic process"/>
    <property type="evidence" value="ECO:0007669"/>
    <property type="project" value="TreeGrafter"/>
</dbReference>
<dbReference type="GO" id="GO:0042277">
    <property type="term" value="F:peptide binding"/>
    <property type="evidence" value="ECO:0007669"/>
    <property type="project" value="TreeGrafter"/>
</dbReference>
<dbReference type="PANTHER" id="PTHR11533:SF276">
    <property type="entry name" value="GLUTAMYL AMINOPEPTIDASE"/>
    <property type="match status" value="1"/>
</dbReference>
<keyword evidence="2" id="KW-0472">Membrane</keyword>
<evidence type="ECO:0000256" key="1">
    <source>
        <dbReference type="ARBA" id="ARBA00022438"/>
    </source>
</evidence>
<keyword evidence="1" id="KW-0378">Hydrolase</keyword>
<feature type="transmembrane region" description="Helical" evidence="2">
    <location>
        <begin position="50"/>
        <end position="70"/>
    </location>
</feature>
<dbReference type="Gene3D" id="2.60.40.1730">
    <property type="entry name" value="tricorn interacting facor f3 domain"/>
    <property type="match status" value="1"/>
</dbReference>
<dbReference type="GO" id="GO:0070006">
    <property type="term" value="F:metalloaminopeptidase activity"/>
    <property type="evidence" value="ECO:0007669"/>
    <property type="project" value="TreeGrafter"/>
</dbReference>
<dbReference type="GO" id="GO:0005737">
    <property type="term" value="C:cytoplasm"/>
    <property type="evidence" value="ECO:0007669"/>
    <property type="project" value="TreeGrafter"/>
</dbReference>
<evidence type="ECO:0000259" key="3">
    <source>
        <dbReference type="Pfam" id="PF17900"/>
    </source>
</evidence>
<dbReference type="GO" id="GO:0008270">
    <property type="term" value="F:zinc ion binding"/>
    <property type="evidence" value="ECO:0007669"/>
    <property type="project" value="TreeGrafter"/>
</dbReference>
<evidence type="ECO:0000313" key="5">
    <source>
        <dbReference type="Proteomes" id="UP001195483"/>
    </source>
</evidence>
<dbReference type="GO" id="GO:0006508">
    <property type="term" value="P:proteolysis"/>
    <property type="evidence" value="ECO:0007669"/>
    <property type="project" value="TreeGrafter"/>
</dbReference>
<dbReference type="EMBL" id="JAEAOA010001010">
    <property type="protein sequence ID" value="KAK3594678.1"/>
    <property type="molecule type" value="Genomic_DNA"/>
</dbReference>